<organism evidence="2 3">
    <name type="scientific">Hydra vulgaris</name>
    <name type="common">Hydra</name>
    <name type="synonym">Hydra attenuata</name>
    <dbReference type="NCBI Taxonomy" id="6087"/>
    <lineage>
        <taxon>Eukaryota</taxon>
        <taxon>Metazoa</taxon>
        <taxon>Cnidaria</taxon>
        <taxon>Hydrozoa</taxon>
        <taxon>Hydroidolina</taxon>
        <taxon>Anthoathecata</taxon>
        <taxon>Aplanulata</taxon>
        <taxon>Hydridae</taxon>
        <taxon>Hydra</taxon>
    </lineage>
</organism>
<protein>
    <submittedName>
        <fullName evidence="3">Uncharacterized protein LOC136091804</fullName>
    </submittedName>
</protein>
<evidence type="ECO:0000259" key="1">
    <source>
        <dbReference type="Pfam" id="PF00582"/>
    </source>
</evidence>
<evidence type="ECO:0000313" key="3">
    <source>
        <dbReference type="RefSeq" id="XP_065675588.1"/>
    </source>
</evidence>
<dbReference type="PRINTS" id="PR01438">
    <property type="entry name" value="UNVRSLSTRESS"/>
</dbReference>
<accession>A0ABM4DM13</accession>
<dbReference type="Pfam" id="PF00582">
    <property type="entry name" value="Usp"/>
    <property type="match status" value="1"/>
</dbReference>
<sequence length="164" mass="18552">MADDRINCIAVDSSKESERAFDWYIKHFHKNNDTALLVHVQETPKQSIESLVEGKGQRYTSIYKSFKKSEKVLDKYKSRCVLENIKFTPYLAQKQGSVGQTICNVAEAQNASVIVTGKRNLDKISKTLLGTKSDFIAQNSQIPILIVPFNKEKLKICSPKVTKK</sequence>
<dbReference type="GeneID" id="136091804"/>
<dbReference type="RefSeq" id="XP_065675588.1">
    <property type="nucleotide sequence ID" value="XM_065819516.1"/>
</dbReference>
<dbReference type="CDD" id="cd23659">
    <property type="entry name" value="USP_At3g01520-like"/>
    <property type="match status" value="1"/>
</dbReference>
<dbReference type="InterPro" id="IPR014729">
    <property type="entry name" value="Rossmann-like_a/b/a_fold"/>
</dbReference>
<dbReference type="PANTHER" id="PTHR46989:SF3">
    <property type="entry name" value="USPA DOMAIN-CONTAINING PROTEIN"/>
    <property type="match status" value="1"/>
</dbReference>
<gene>
    <name evidence="3" type="primary">LOC136091804</name>
</gene>
<keyword evidence="2" id="KW-1185">Reference proteome</keyword>
<proteinExistence type="predicted"/>
<dbReference type="Proteomes" id="UP001652625">
    <property type="component" value="Chromosome 15"/>
</dbReference>
<dbReference type="SUPFAM" id="SSF52402">
    <property type="entry name" value="Adenine nucleotide alpha hydrolases-like"/>
    <property type="match status" value="1"/>
</dbReference>
<dbReference type="PANTHER" id="PTHR46989">
    <property type="entry name" value="USP DOMAIN-CONTAINING PROTEIN"/>
    <property type="match status" value="1"/>
</dbReference>
<feature type="domain" description="UspA" evidence="1">
    <location>
        <begin position="9"/>
        <end position="148"/>
    </location>
</feature>
<reference evidence="3" key="1">
    <citation type="submission" date="2025-08" db="UniProtKB">
        <authorList>
            <consortium name="RefSeq"/>
        </authorList>
    </citation>
    <scope>IDENTIFICATION</scope>
</reference>
<name>A0ABM4DM13_HYDVU</name>
<dbReference type="InterPro" id="IPR006016">
    <property type="entry name" value="UspA"/>
</dbReference>
<dbReference type="InterPro" id="IPR006015">
    <property type="entry name" value="Universal_stress_UspA"/>
</dbReference>
<evidence type="ECO:0000313" key="2">
    <source>
        <dbReference type="Proteomes" id="UP001652625"/>
    </source>
</evidence>
<dbReference type="Gene3D" id="3.40.50.620">
    <property type="entry name" value="HUPs"/>
    <property type="match status" value="1"/>
</dbReference>